<proteinExistence type="predicted"/>
<comment type="caution">
    <text evidence="1">The sequence shown here is derived from an EMBL/GenBank/DDBJ whole genome shotgun (WGS) entry which is preliminary data.</text>
</comment>
<protein>
    <submittedName>
        <fullName evidence="1">Uncharacterized protein</fullName>
    </submittedName>
</protein>
<evidence type="ECO:0000313" key="2">
    <source>
        <dbReference type="Proteomes" id="UP000663888"/>
    </source>
</evidence>
<sequence>MFLKRLEALKEEGERLLLNLLHLLIVFAREFNIKEWLTPAHIRLCKREEHLSIEEARKLQIDSVLMISQMREKHRTRAQGITATTGTICCRNCVGWQYHGYGHYTCQHCSTDVADNYLSYLRPGRMGLSVTTTNDTTLEAEVSKWVEDGYAAKH</sequence>
<name>A0A8H2Y0F8_9AGAM</name>
<evidence type="ECO:0000313" key="1">
    <source>
        <dbReference type="EMBL" id="CAE6439425.1"/>
    </source>
</evidence>
<dbReference type="EMBL" id="CAJMWX010000931">
    <property type="protein sequence ID" value="CAE6439425.1"/>
    <property type="molecule type" value="Genomic_DNA"/>
</dbReference>
<reference evidence="1" key="1">
    <citation type="submission" date="2021-01" db="EMBL/GenBank/DDBJ databases">
        <authorList>
            <person name="Kaushik A."/>
        </authorList>
    </citation>
    <scope>NUCLEOTIDE SEQUENCE</scope>
    <source>
        <strain evidence="1">AG4-R118</strain>
    </source>
</reference>
<organism evidence="1 2">
    <name type="scientific">Rhizoctonia solani</name>
    <dbReference type="NCBI Taxonomy" id="456999"/>
    <lineage>
        <taxon>Eukaryota</taxon>
        <taxon>Fungi</taxon>
        <taxon>Dikarya</taxon>
        <taxon>Basidiomycota</taxon>
        <taxon>Agaricomycotina</taxon>
        <taxon>Agaricomycetes</taxon>
        <taxon>Cantharellales</taxon>
        <taxon>Ceratobasidiaceae</taxon>
        <taxon>Rhizoctonia</taxon>
    </lineage>
</organism>
<dbReference type="Proteomes" id="UP000663888">
    <property type="component" value="Unassembled WGS sequence"/>
</dbReference>
<dbReference type="AlphaFoldDB" id="A0A8H2Y0F8"/>
<gene>
    <name evidence="1" type="ORF">RDB_LOCUS47825</name>
</gene>
<accession>A0A8H2Y0F8</accession>